<sequence length="189" mass="19676">MSKMISTTAAPLPERDEAIRKAQTAVIERMSADLDAACNTLVTTGRIEAGLACHVTQGKFSATLDMGPGMGGDGLGPSPGFFARAGVVGCVAIGVKMMAAREGLVFRTLDVTIECDFDDAALMGLSPRSAAPLASRIKIAIDTDADPATVEDLVSRALAVDPWFLALRDAQVVEHEVIIPAATHRSPAA</sequence>
<evidence type="ECO:0000313" key="1">
    <source>
        <dbReference type="EMBL" id="PCD77385.1"/>
    </source>
</evidence>
<comment type="caution">
    <text evidence="1">The sequence shown here is derived from an EMBL/GenBank/DDBJ whole genome shotgun (WGS) entry which is preliminary data.</text>
</comment>
<keyword evidence="2" id="KW-1185">Reference proteome</keyword>
<dbReference type="EMBL" id="NTJD01000002">
    <property type="protein sequence ID" value="PCD77385.1"/>
    <property type="molecule type" value="Genomic_DNA"/>
</dbReference>
<evidence type="ECO:0000313" key="2">
    <source>
        <dbReference type="Proteomes" id="UP000243507"/>
    </source>
</evidence>
<dbReference type="PANTHER" id="PTHR35368:SF1">
    <property type="entry name" value="HYDROPEROXIDE REDUCTASE"/>
    <property type="match status" value="1"/>
</dbReference>
<dbReference type="InterPro" id="IPR003718">
    <property type="entry name" value="OsmC/Ohr_fam"/>
</dbReference>
<dbReference type="SUPFAM" id="SSF82784">
    <property type="entry name" value="OsmC-like"/>
    <property type="match status" value="1"/>
</dbReference>
<dbReference type="InterPro" id="IPR036102">
    <property type="entry name" value="OsmC/Ohrsf"/>
</dbReference>
<organism evidence="1 2">
    <name type="scientific">Pseudothioclava arenosa</name>
    <dbReference type="NCBI Taxonomy" id="1795308"/>
    <lineage>
        <taxon>Bacteria</taxon>
        <taxon>Pseudomonadati</taxon>
        <taxon>Pseudomonadota</taxon>
        <taxon>Alphaproteobacteria</taxon>
        <taxon>Rhodobacterales</taxon>
        <taxon>Paracoccaceae</taxon>
        <taxon>Pseudothioclava</taxon>
    </lineage>
</organism>
<dbReference type="AlphaFoldDB" id="A0A2A4CS06"/>
<evidence type="ECO:0008006" key="3">
    <source>
        <dbReference type="Google" id="ProtNLM"/>
    </source>
</evidence>
<dbReference type="Pfam" id="PF02566">
    <property type="entry name" value="OsmC"/>
    <property type="match status" value="1"/>
</dbReference>
<protein>
    <recommendedName>
        <fullName evidence="3">Osmotically inducible protein OsmC</fullName>
    </recommendedName>
</protein>
<proteinExistence type="predicted"/>
<dbReference type="InterPro" id="IPR052924">
    <property type="entry name" value="OsmC/Ohr_hydroprdx_reductase"/>
</dbReference>
<dbReference type="PANTHER" id="PTHR35368">
    <property type="entry name" value="HYDROPEROXIDE REDUCTASE"/>
    <property type="match status" value="1"/>
</dbReference>
<dbReference type="Proteomes" id="UP000243507">
    <property type="component" value="Unassembled WGS sequence"/>
</dbReference>
<reference evidence="1 2" key="1">
    <citation type="submission" date="2017-09" db="EMBL/GenBank/DDBJ databases">
        <title>A multilocus sequence analysis scheme for characterization of bacteria in the genus Thioclava.</title>
        <authorList>
            <person name="Liu Y."/>
            <person name="Shao Z."/>
        </authorList>
    </citation>
    <scope>NUCLEOTIDE SEQUENCE [LARGE SCALE GENOMIC DNA]</scope>
    <source>
        <strain evidence="1 2">CAU 1312</strain>
    </source>
</reference>
<name>A0A2A4CS06_9RHOB</name>
<accession>A0A2A4CS06</accession>
<dbReference type="InterPro" id="IPR015946">
    <property type="entry name" value="KH_dom-like_a/b"/>
</dbReference>
<dbReference type="Gene3D" id="3.30.300.20">
    <property type="match status" value="1"/>
</dbReference>
<dbReference type="RefSeq" id="WP_096430780.1">
    <property type="nucleotide sequence ID" value="NZ_NTJD01000002.1"/>
</dbReference>
<gene>
    <name evidence="1" type="ORF">CLN94_02395</name>
</gene>
<dbReference type="OrthoDB" id="8114755at2"/>